<organism evidence="3 4">
    <name type="scientific">Rozella allomycis (strain CSF55)</name>
    <dbReference type="NCBI Taxonomy" id="988480"/>
    <lineage>
        <taxon>Eukaryota</taxon>
        <taxon>Fungi</taxon>
        <taxon>Fungi incertae sedis</taxon>
        <taxon>Cryptomycota</taxon>
        <taxon>Cryptomycota incertae sedis</taxon>
        <taxon>Rozella</taxon>
    </lineage>
</organism>
<dbReference type="Proteomes" id="UP000030755">
    <property type="component" value="Unassembled WGS sequence"/>
</dbReference>
<accession>A0A075AP34</accession>
<dbReference type="PANTHER" id="PTHR10686:SF18">
    <property type="entry name" value="IP11787P-RELATED"/>
    <property type="match status" value="1"/>
</dbReference>
<keyword evidence="4" id="KW-1185">Reference proteome</keyword>
<gene>
    <name evidence="3" type="ORF">O9G_000258</name>
</gene>
<comment type="similarity">
    <text evidence="1">Belongs to the reduced folate carrier (RFC) transporter (TC 2.A.48) family.</text>
</comment>
<feature type="transmembrane region" description="Helical" evidence="2">
    <location>
        <begin position="63"/>
        <end position="84"/>
    </location>
</feature>
<feature type="transmembrane region" description="Helical" evidence="2">
    <location>
        <begin position="38"/>
        <end position="57"/>
    </location>
</feature>
<evidence type="ECO:0000256" key="2">
    <source>
        <dbReference type="SAM" id="Phobius"/>
    </source>
</evidence>
<feature type="transmembrane region" description="Helical" evidence="2">
    <location>
        <begin position="6"/>
        <end position="26"/>
    </location>
</feature>
<name>A0A075AP34_ROZAC</name>
<dbReference type="EMBL" id="KE561209">
    <property type="protein sequence ID" value="EPZ31779.1"/>
    <property type="molecule type" value="Genomic_DNA"/>
</dbReference>
<keyword evidence="2" id="KW-0812">Transmembrane</keyword>
<dbReference type="GO" id="GO:0090482">
    <property type="term" value="F:vitamin transmembrane transporter activity"/>
    <property type="evidence" value="ECO:0007669"/>
    <property type="project" value="InterPro"/>
</dbReference>
<dbReference type="GO" id="GO:0005886">
    <property type="term" value="C:plasma membrane"/>
    <property type="evidence" value="ECO:0007669"/>
    <property type="project" value="TreeGrafter"/>
</dbReference>
<dbReference type="OrthoDB" id="18814at2759"/>
<keyword evidence="2" id="KW-1133">Transmembrane helix</keyword>
<keyword evidence="2" id="KW-0472">Membrane</keyword>
<reference evidence="3 4" key="1">
    <citation type="journal article" date="2013" name="Curr. Biol.">
        <title>Shared signatures of parasitism and phylogenomics unite Cryptomycota and microsporidia.</title>
        <authorList>
            <person name="James T.Y."/>
            <person name="Pelin A."/>
            <person name="Bonen L."/>
            <person name="Ahrendt S."/>
            <person name="Sain D."/>
            <person name="Corradi N."/>
            <person name="Stajich J.E."/>
        </authorList>
    </citation>
    <scope>NUCLEOTIDE SEQUENCE [LARGE SCALE GENOMIC DNA]</scope>
    <source>
        <strain evidence="3 4">CSF55</strain>
    </source>
</reference>
<dbReference type="Pfam" id="PF01770">
    <property type="entry name" value="Folate_carrier"/>
    <property type="match status" value="1"/>
</dbReference>
<evidence type="ECO:0000313" key="4">
    <source>
        <dbReference type="Proteomes" id="UP000030755"/>
    </source>
</evidence>
<dbReference type="PANTHER" id="PTHR10686">
    <property type="entry name" value="FOLATE TRANSPORTER"/>
    <property type="match status" value="1"/>
</dbReference>
<proteinExistence type="inferred from homology"/>
<sequence>MMSTQVTYGIASAVAVSYSSIVYRLVNKDDYQKVTSYLKATTLFGHVIASLSGQLMYDNKVDLSILFYSTFVILCFSFALSLFISYPKSEQVEKTQLTSSVFQSLILEYFHFAVDGY</sequence>
<evidence type="ECO:0000313" key="3">
    <source>
        <dbReference type="EMBL" id="EPZ31779.1"/>
    </source>
</evidence>
<dbReference type="InterPro" id="IPR036259">
    <property type="entry name" value="MFS_trans_sf"/>
</dbReference>
<evidence type="ECO:0000256" key="1">
    <source>
        <dbReference type="ARBA" id="ARBA00005773"/>
    </source>
</evidence>
<protein>
    <submittedName>
        <fullName evidence="3">Uncharacterized protein</fullName>
    </submittedName>
</protein>
<dbReference type="HOGENOM" id="CLU_2086151_0_0_1"/>
<dbReference type="SUPFAM" id="SSF103473">
    <property type="entry name" value="MFS general substrate transporter"/>
    <property type="match status" value="1"/>
</dbReference>
<dbReference type="AlphaFoldDB" id="A0A075AP34"/>
<dbReference type="InterPro" id="IPR002666">
    <property type="entry name" value="Folate_carrier"/>
</dbReference>